<gene>
    <name evidence="1" type="ORF">Tci_905622</name>
</gene>
<evidence type="ECO:0000313" key="1">
    <source>
        <dbReference type="EMBL" id="GFD33653.1"/>
    </source>
</evidence>
<organism evidence="1">
    <name type="scientific">Tanacetum cinerariifolium</name>
    <name type="common">Dalmatian daisy</name>
    <name type="synonym">Chrysanthemum cinerariifolium</name>
    <dbReference type="NCBI Taxonomy" id="118510"/>
    <lineage>
        <taxon>Eukaryota</taxon>
        <taxon>Viridiplantae</taxon>
        <taxon>Streptophyta</taxon>
        <taxon>Embryophyta</taxon>
        <taxon>Tracheophyta</taxon>
        <taxon>Spermatophyta</taxon>
        <taxon>Magnoliopsida</taxon>
        <taxon>eudicotyledons</taxon>
        <taxon>Gunneridae</taxon>
        <taxon>Pentapetalae</taxon>
        <taxon>asterids</taxon>
        <taxon>campanulids</taxon>
        <taxon>Asterales</taxon>
        <taxon>Asteraceae</taxon>
        <taxon>Asteroideae</taxon>
        <taxon>Anthemideae</taxon>
        <taxon>Anthemidinae</taxon>
        <taxon>Tanacetum</taxon>
    </lineage>
</organism>
<comment type="caution">
    <text evidence="1">The sequence shown here is derived from an EMBL/GenBank/DDBJ whole genome shotgun (WGS) entry which is preliminary data.</text>
</comment>
<reference evidence="1" key="1">
    <citation type="journal article" date="2019" name="Sci. Rep.">
        <title>Draft genome of Tanacetum cinerariifolium, the natural source of mosquito coil.</title>
        <authorList>
            <person name="Yamashiro T."/>
            <person name="Shiraishi A."/>
            <person name="Satake H."/>
            <person name="Nakayama K."/>
        </authorList>
    </citation>
    <scope>NUCLEOTIDE SEQUENCE</scope>
</reference>
<feature type="non-terminal residue" evidence="1">
    <location>
        <position position="67"/>
    </location>
</feature>
<proteinExistence type="predicted"/>
<name>A0A699VHB0_TANCI</name>
<dbReference type="EMBL" id="BKCJ011437935">
    <property type="protein sequence ID" value="GFD33653.1"/>
    <property type="molecule type" value="Genomic_DNA"/>
</dbReference>
<protein>
    <submittedName>
        <fullName evidence="1">Uncharacterized protein</fullName>
    </submittedName>
</protein>
<dbReference type="AlphaFoldDB" id="A0A699VHB0"/>
<sequence>MTDKILALADALDTLPLVVQQAVAGLVQTFGEFLLDYNRNYLLAGQKPDGTPIDAGGYSPPYAAYRR</sequence>
<accession>A0A699VHB0</accession>